<name>A0A849JWP7_9MICO</name>
<keyword evidence="3" id="KW-1185">Reference proteome</keyword>
<sequence length="150" mass="16108">MNAPRTTGTAARRPTGAARRVGYSFAVLANGLLLVLIHGWPGWETVPFLTPETVEVLPLVNASIVVGIAANVVYLVVDPLWLRALGDVMVTVVGLVATVAVWRVFPFDFTGWSFDWTLVIRILLVVAIVGSAIGIITGIARLVTVPGRHR</sequence>
<evidence type="ECO:0000256" key="1">
    <source>
        <dbReference type="SAM" id="Phobius"/>
    </source>
</evidence>
<dbReference type="RefSeq" id="WP_171247234.1">
    <property type="nucleotide sequence ID" value="NZ_JABFAJ010000017.1"/>
</dbReference>
<evidence type="ECO:0000313" key="3">
    <source>
        <dbReference type="Proteomes" id="UP000557204"/>
    </source>
</evidence>
<reference evidence="2 3" key="1">
    <citation type="submission" date="2020-05" db="EMBL/GenBank/DDBJ databases">
        <title>Genome sequence of Isoptericola sp. JC619 isolated from Chilika lagoon, India.</title>
        <authorList>
            <person name="Kumar D."/>
            <person name="Appam K."/>
            <person name="Gandham S."/>
            <person name="Uppada J."/>
            <person name="Sasikala C."/>
            <person name="Venkata Ramana C."/>
        </authorList>
    </citation>
    <scope>NUCLEOTIDE SEQUENCE [LARGE SCALE GENOMIC DNA]</scope>
    <source>
        <strain evidence="2 3">JC619</strain>
    </source>
</reference>
<comment type="caution">
    <text evidence="2">The sequence shown here is derived from an EMBL/GenBank/DDBJ whole genome shotgun (WGS) entry which is preliminary data.</text>
</comment>
<feature type="transmembrane region" description="Helical" evidence="1">
    <location>
        <begin position="60"/>
        <end position="77"/>
    </location>
</feature>
<dbReference type="EMBL" id="JABFAJ010000017">
    <property type="protein sequence ID" value="NNU27732.1"/>
    <property type="molecule type" value="Genomic_DNA"/>
</dbReference>
<feature type="transmembrane region" description="Helical" evidence="1">
    <location>
        <begin position="117"/>
        <end position="143"/>
    </location>
</feature>
<dbReference type="Proteomes" id="UP000557204">
    <property type="component" value="Unassembled WGS sequence"/>
</dbReference>
<keyword evidence="1" id="KW-0812">Transmembrane</keyword>
<feature type="transmembrane region" description="Helical" evidence="1">
    <location>
        <begin position="84"/>
        <end position="105"/>
    </location>
</feature>
<organism evidence="2 3">
    <name type="scientific">Isoptericola sediminis</name>
    <dbReference type="NCBI Taxonomy" id="2733572"/>
    <lineage>
        <taxon>Bacteria</taxon>
        <taxon>Bacillati</taxon>
        <taxon>Actinomycetota</taxon>
        <taxon>Actinomycetes</taxon>
        <taxon>Micrococcales</taxon>
        <taxon>Promicromonosporaceae</taxon>
        <taxon>Isoptericola</taxon>
    </lineage>
</organism>
<evidence type="ECO:0000313" key="2">
    <source>
        <dbReference type="EMBL" id="NNU27732.1"/>
    </source>
</evidence>
<accession>A0A849JWP7</accession>
<gene>
    <name evidence="2" type="ORF">HLI28_09275</name>
</gene>
<keyword evidence="1" id="KW-0472">Membrane</keyword>
<keyword evidence="1" id="KW-1133">Transmembrane helix</keyword>
<proteinExistence type="predicted"/>
<feature type="transmembrane region" description="Helical" evidence="1">
    <location>
        <begin position="21"/>
        <end position="40"/>
    </location>
</feature>
<protein>
    <submittedName>
        <fullName evidence="2">Uncharacterized protein</fullName>
    </submittedName>
</protein>
<dbReference type="AlphaFoldDB" id="A0A849JWP7"/>